<evidence type="ECO:0000256" key="4">
    <source>
        <dbReference type="ARBA" id="ARBA00023136"/>
    </source>
</evidence>
<evidence type="ECO:0000313" key="7">
    <source>
        <dbReference type="EMBL" id="KKQ93853.1"/>
    </source>
</evidence>
<evidence type="ECO:0000256" key="2">
    <source>
        <dbReference type="ARBA" id="ARBA00022692"/>
    </source>
</evidence>
<dbReference type="PATRIC" id="fig|1618345.3.peg.843"/>
<feature type="transmembrane region" description="Helical" evidence="5">
    <location>
        <begin position="136"/>
        <end position="153"/>
    </location>
</feature>
<dbReference type="InterPro" id="IPR004837">
    <property type="entry name" value="NaCa_Exmemb"/>
</dbReference>
<feature type="transmembrane region" description="Helical" evidence="5">
    <location>
        <begin position="35"/>
        <end position="54"/>
    </location>
</feature>
<feature type="transmembrane region" description="Helical" evidence="5">
    <location>
        <begin position="66"/>
        <end position="91"/>
    </location>
</feature>
<keyword evidence="2 5" id="KW-0812">Transmembrane</keyword>
<dbReference type="PANTHER" id="PTHR10846">
    <property type="entry name" value="SODIUM/POTASSIUM/CALCIUM EXCHANGER"/>
    <property type="match status" value="1"/>
</dbReference>
<proteinExistence type="predicted"/>
<dbReference type="Gene3D" id="1.20.1420.30">
    <property type="entry name" value="NCX, central ion-binding region"/>
    <property type="match status" value="1"/>
</dbReference>
<dbReference type="Gene3D" id="6.10.280.80">
    <property type="entry name" value="NCX, peripheral helical region"/>
    <property type="match status" value="1"/>
</dbReference>
<dbReference type="AlphaFoldDB" id="A0A0G0LPP0"/>
<dbReference type="EMBL" id="LBVV01000015">
    <property type="protein sequence ID" value="KKQ93853.1"/>
    <property type="molecule type" value="Genomic_DNA"/>
</dbReference>
<dbReference type="InterPro" id="IPR004481">
    <property type="entry name" value="K/Na/Ca-exchanger"/>
</dbReference>
<comment type="subcellular location">
    <subcellularLocation>
        <location evidence="1">Membrane</location>
        <topology evidence="1">Multi-pass membrane protein</topology>
    </subcellularLocation>
</comment>
<evidence type="ECO:0000256" key="3">
    <source>
        <dbReference type="ARBA" id="ARBA00022989"/>
    </source>
</evidence>
<dbReference type="Pfam" id="PF01699">
    <property type="entry name" value="Na_Ca_ex"/>
    <property type="match status" value="2"/>
</dbReference>
<comment type="caution">
    <text evidence="7">The sequence shown here is derived from an EMBL/GenBank/DDBJ whole genome shotgun (WGS) entry which is preliminary data.</text>
</comment>
<name>A0A0G0LPP0_UNCC2</name>
<evidence type="ECO:0000313" key="8">
    <source>
        <dbReference type="Proteomes" id="UP000034207"/>
    </source>
</evidence>
<evidence type="ECO:0000259" key="6">
    <source>
        <dbReference type="Pfam" id="PF01699"/>
    </source>
</evidence>
<keyword evidence="4 5" id="KW-0472">Membrane</keyword>
<feature type="transmembrane region" description="Helical" evidence="5">
    <location>
        <begin position="249"/>
        <end position="269"/>
    </location>
</feature>
<protein>
    <submittedName>
        <fullName evidence="7">Na+/Ca+ antiporter, CaCA family</fullName>
    </submittedName>
</protein>
<evidence type="ECO:0000256" key="5">
    <source>
        <dbReference type="SAM" id="Phobius"/>
    </source>
</evidence>
<dbReference type="Proteomes" id="UP000034207">
    <property type="component" value="Unassembled WGS sequence"/>
</dbReference>
<dbReference type="PANTHER" id="PTHR10846:SF8">
    <property type="entry name" value="INNER MEMBRANE PROTEIN YRBG"/>
    <property type="match status" value="1"/>
</dbReference>
<sequence length="271" mass="29054">MSYIYLIIGLALLVKGADFLIDGSTSLAKRFKVPSLLIGLTVVAVGTSLPEFMINIFSAVQGQTEIAFGNVVGSNIANTFLILGLVAVIWPPKIAHATVWREIPFSLLAAAVLAILVNIPLVTINGVNHLGRVDGFILYAFLFFFLFYLYRSARSSKTDLIDEEMEIEVLTNTKTAAFIAIGIFSLYLGGTWTVDGAVAIARGFGASEFLISATIVAFGTSLPELITSVRAALRNDCDLAVGNVVGSNILNIFWVLGTAALIAPVMLIYRS</sequence>
<dbReference type="GO" id="GO:0005886">
    <property type="term" value="C:plasma membrane"/>
    <property type="evidence" value="ECO:0007669"/>
    <property type="project" value="TreeGrafter"/>
</dbReference>
<dbReference type="NCBIfam" id="TIGR00367">
    <property type="entry name" value="calcium/sodium antiporter"/>
    <property type="match status" value="1"/>
</dbReference>
<gene>
    <name evidence="7" type="ORF">UT18_C0015G0007</name>
</gene>
<dbReference type="InterPro" id="IPR044880">
    <property type="entry name" value="NCX_ion-bd_dom_sf"/>
</dbReference>
<dbReference type="GO" id="GO:0005262">
    <property type="term" value="F:calcium channel activity"/>
    <property type="evidence" value="ECO:0007669"/>
    <property type="project" value="TreeGrafter"/>
</dbReference>
<feature type="transmembrane region" description="Helical" evidence="5">
    <location>
        <begin position="206"/>
        <end position="229"/>
    </location>
</feature>
<keyword evidence="3 5" id="KW-1133">Transmembrane helix</keyword>
<dbReference type="GO" id="GO:0006874">
    <property type="term" value="P:intracellular calcium ion homeostasis"/>
    <property type="evidence" value="ECO:0007669"/>
    <property type="project" value="TreeGrafter"/>
</dbReference>
<feature type="domain" description="Sodium/calcium exchanger membrane region" evidence="6">
    <location>
        <begin position="2"/>
        <end position="150"/>
    </location>
</feature>
<feature type="transmembrane region" description="Helical" evidence="5">
    <location>
        <begin position="173"/>
        <end position="194"/>
    </location>
</feature>
<feature type="domain" description="Sodium/calcium exchanger membrane region" evidence="6">
    <location>
        <begin position="176"/>
        <end position="266"/>
    </location>
</feature>
<reference evidence="7 8" key="1">
    <citation type="journal article" date="2015" name="Nature">
        <title>rRNA introns, odd ribosomes, and small enigmatic genomes across a large radiation of phyla.</title>
        <authorList>
            <person name="Brown C.T."/>
            <person name="Hug L.A."/>
            <person name="Thomas B.C."/>
            <person name="Sharon I."/>
            <person name="Castelle C.J."/>
            <person name="Singh A."/>
            <person name="Wilkins M.J."/>
            <person name="Williams K.H."/>
            <person name="Banfield J.F."/>
        </authorList>
    </citation>
    <scope>NUCLEOTIDE SEQUENCE [LARGE SCALE GENOMIC DNA]</scope>
</reference>
<evidence type="ECO:0000256" key="1">
    <source>
        <dbReference type="ARBA" id="ARBA00004141"/>
    </source>
</evidence>
<accession>A0A0G0LPP0</accession>
<organism evidence="7 8">
    <name type="scientific">candidate division CPR2 bacterium GW2011_GWC2_39_10</name>
    <dbReference type="NCBI Taxonomy" id="1618345"/>
    <lineage>
        <taxon>Bacteria</taxon>
        <taxon>Bacteria division CPR2</taxon>
    </lineage>
</organism>
<feature type="transmembrane region" description="Helical" evidence="5">
    <location>
        <begin position="103"/>
        <end position="124"/>
    </location>
</feature>
<dbReference type="GO" id="GO:0008273">
    <property type="term" value="F:calcium, potassium:sodium antiporter activity"/>
    <property type="evidence" value="ECO:0007669"/>
    <property type="project" value="TreeGrafter"/>
</dbReference>